<dbReference type="SUPFAM" id="SSF51126">
    <property type="entry name" value="Pectin lyase-like"/>
    <property type="match status" value="1"/>
</dbReference>
<organism evidence="7 8">
    <name type="scientific">Ereboglobus luteus</name>
    <dbReference type="NCBI Taxonomy" id="1796921"/>
    <lineage>
        <taxon>Bacteria</taxon>
        <taxon>Pseudomonadati</taxon>
        <taxon>Verrucomicrobiota</taxon>
        <taxon>Opitutia</taxon>
        <taxon>Opitutales</taxon>
        <taxon>Opitutaceae</taxon>
        <taxon>Ereboglobus</taxon>
    </lineage>
</organism>
<evidence type="ECO:0000256" key="5">
    <source>
        <dbReference type="SAM" id="MobiDB-lite"/>
    </source>
</evidence>
<dbReference type="InterPro" id="IPR051801">
    <property type="entry name" value="GH28_Enzymes"/>
</dbReference>
<dbReference type="PANTHER" id="PTHR31339">
    <property type="entry name" value="PECTIN LYASE-RELATED"/>
    <property type="match status" value="1"/>
</dbReference>
<gene>
    <name evidence="7" type="ORF">CKA38_11010</name>
</gene>
<evidence type="ECO:0000256" key="3">
    <source>
        <dbReference type="ARBA" id="ARBA00023295"/>
    </source>
</evidence>
<dbReference type="RefSeq" id="WP_108825524.1">
    <property type="nucleotide sequence ID" value="NZ_CP023004.1"/>
</dbReference>
<dbReference type="Pfam" id="PF00295">
    <property type="entry name" value="Glyco_hydro_28"/>
    <property type="match status" value="1"/>
</dbReference>
<dbReference type="EMBL" id="CP023004">
    <property type="protein sequence ID" value="AWI09711.1"/>
    <property type="molecule type" value="Genomic_DNA"/>
</dbReference>
<dbReference type="InterPro" id="IPR011050">
    <property type="entry name" value="Pectin_lyase_fold/virulence"/>
</dbReference>
<evidence type="ECO:0000313" key="7">
    <source>
        <dbReference type="EMBL" id="AWI09711.1"/>
    </source>
</evidence>
<evidence type="ECO:0000313" key="8">
    <source>
        <dbReference type="Proteomes" id="UP000244896"/>
    </source>
</evidence>
<reference evidence="7 8" key="1">
    <citation type="journal article" date="2018" name="Syst. Appl. Microbiol.">
        <title>Ereboglobus luteus gen. nov. sp. nov. from cockroach guts, and new insights into the oxygen relationship of the genera Opitutus and Didymococcus (Verrucomicrobia: Opitutaceae).</title>
        <authorList>
            <person name="Tegtmeier D."/>
            <person name="Belitz A."/>
            <person name="Radek R."/>
            <person name="Heimerl T."/>
            <person name="Brune A."/>
        </authorList>
    </citation>
    <scope>NUCLEOTIDE SEQUENCE [LARGE SCALE GENOMIC DNA]</scope>
    <source>
        <strain evidence="7 8">Ho45</strain>
    </source>
</reference>
<keyword evidence="6" id="KW-0732">Signal</keyword>
<dbReference type="Proteomes" id="UP000244896">
    <property type="component" value="Chromosome"/>
</dbReference>
<feature type="signal peptide" evidence="6">
    <location>
        <begin position="1"/>
        <end position="24"/>
    </location>
</feature>
<evidence type="ECO:0000256" key="1">
    <source>
        <dbReference type="ARBA" id="ARBA00008834"/>
    </source>
</evidence>
<feature type="compositionally biased region" description="Polar residues" evidence="5">
    <location>
        <begin position="459"/>
        <end position="471"/>
    </location>
</feature>
<keyword evidence="2 4" id="KW-0378">Hydrolase</keyword>
<dbReference type="Gene3D" id="2.160.20.10">
    <property type="entry name" value="Single-stranded right-handed beta-helix, Pectin lyase-like"/>
    <property type="match status" value="1"/>
</dbReference>
<dbReference type="AlphaFoldDB" id="A0A2U8E4D6"/>
<feature type="region of interest" description="Disordered" evidence="5">
    <location>
        <begin position="451"/>
        <end position="471"/>
    </location>
</feature>
<accession>A0A2U8E4D6</accession>
<sequence length="471" mass="51427">MRHHLRLLSLFILHFSLFISAALAARIDVTAHGAVGDAKTLNTAVLQKAIDTVSKSGGGTIYFPAGRFLTGALHLRDNITLHLDTGAVILASPSMKDYPNKHFLIGRDIKNIAIEGRGTIDGNGRAFYDENLKPIPRRPSPFIELWGCKNIRIENITIRNAPGWTIHPKNCDDVQIRGISLLNDITLVNTDGIDIDSSRNVIISDCRIEAGDDCIVIKTTNRVPTGEKKKAVSTEQLPCENIVVTNCILVSAASALKLGTESHADFRHIRFDNCIIRDSRTGLALMCKDGATMEDIHFSNITMTTKPKWGKGYEWPITVDLEKRTDASRLGAIRNVTFNNITLFTKGRVMVAGLPERPLENIAFNNITYRVSGYENIKGAKKVKGGNSKGAADTPEYGSTPSMFILANLKNITIDGLDLTWPAPTDATPARHIIGAENLVAPAFRNLPKEANIPGLPPLSSNNSTQPHPTS</sequence>
<evidence type="ECO:0000256" key="2">
    <source>
        <dbReference type="ARBA" id="ARBA00022801"/>
    </source>
</evidence>
<dbReference type="PANTHER" id="PTHR31339:SF9">
    <property type="entry name" value="PLASMIN AND FIBRONECTIN-BINDING PROTEIN A"/>
    <property type="match status" value="1"/>
</dbReference>
<dbReference type="InterPro" id="IPR006626">
    <property type="entry name" value="PbH1"/>
</dbReference>
<evidence type="ECO:0000256" key="6">
    <source>
        <dbReference type="SAM" id="SignalP"/>
    </source>
</evidence>
<keyword evidence="3 4" id="KW-0326">Glycosidase</keyword>
<dbReference type="GO" id="GO:0005975">
    <property type="term" value="P:carbohydrate metabolic process"/>
    <property type="evidence" value="ECO:0007669"/>
    <property type="project" value="InterPro"/>
</dbReference>
<proteinExistence type="inferred from homology"/>
<dbReference type="SMART" id="SM00710">
    <property type="entry name" value="PbH1"/>
    <property type="match status" value="4"/>
</dbReference>
<name>A0A2U8E4D6_9BACT</name>
<feature type="chain" id="PRO_5016025251" description="Glycoside hydrolase" evidence="6">
    <location>
        <begin position="25"/>
        <end position="471"/>
    </location>
</feature>
<dbReference type="GO" id="GO:0004650">
    <property type="term" value="F:polygalacturonase activity"/>
    <property type="evidence" value="ECO:0007669"/>
    <property type="project" value="InterPro"/>
</dbReference>
<dbReference type="OrthoDB" id="9795222at2"/>
<comment type="similarity">
    <text evidence="1 4">Belongs to the glycosyl hydrolase 28 family.</text>
</comment>
<evidence type="ECO:0008006" key="9">
    <source>
        <dbReference type="Google" id="ProtNLM"/>
    </source>
</evidence>
<evidence type="ECO:0000256" key="4">
    <source>
        <dbReference type="RuleBase" id="RU361169"/>
    </source>
</evidence>
<dbReference type="InterPro" id="IPR012334">
    <property type="entry name" value="Pectin_lyas_fold"/>
</dbReference>
<protein>
    <recommendedName>
        <fullName evidence="9">Glycoside hydrolase</fullName>
    </recommendedName>
</protein>
<keyword evidence="8" id="KW-1185">Reference proteome</keyword>
<dbReference type="InterPro" id="IPR000743">
    <property type="entry name" value="Glyco_hydro_28"/>
</dbReference>
<dbReference type="KEGG" id="elut:CKA38_11010"/>